<dbReference type="SUPFAM" id="SSF82171">
    <property type="entry name" value="DPP6 N-terminal domain-like"/>
    <property type="match status" value="1"/>
</dbReference>
<accession>A0A1E3A1G0</accession>
<dbReference type="GeneID" id="93304250"/>
<sequence>MVKKIIKTVIGQKRITAMKQVIKYVKDIQYLHSNPRIKVGEDTVLYQKYSQKGKHVFFGYYDISQFDVEEERMLVHCLDKKADAHRDMADLGYYKVGSGEYTRFASTQAWCWQQGARLRWHPFEKDYVLYNDVDKNSYVARLYNLAENRTVSTYCDAFYDVSPDFSYALSLNFSRLQRLRPGYGYSVLPDKTVKDVAPNDDGIFYIDIHNNEKKILVSLADLASDVSDPNVDQHYINHISISPDGKRFMFFHIWTLKGDSHWRTRLCVYSFVDGKVDVLENKARVSHYDWKNNDELLVTCWDEKKDQYYCIYNTENKNKTILENKYLNHDGHPSIFGKERYFISDTYPLLHGMQTVFEYDLKSCVYRPLIHLYSDARLFEEKRCDLHPRVSQSEKYITIDTTCEEGCKQEILIKNWRNI</sequence>
<reference evidence="1 2" key="1">
    <citation type="submission" date="2016-07" db="EMBL/GenBank/DDBJ databases">
        <title>Characterization of isolates of Eisenbergiella tayi derived from blood cultures, using whole genome sequencing.</title>
        <authorList>
            <person name="Burdz T."/>
            <person name="Wiebe D."/>
            <person name="Huynh C."/>
            <person name="Bernard K."/>
        </authorList>
    </citation>
    <scope>NUCLEOTIDE SEQUENCE [LARGE SCALE GENOMIC DNA]</scope>
    <source>
        <strain evidence="1 2">NML 120489</strain>
    </source>
</reference>
<dbReference type="EMBL" id="MCGI01000010">
    <property type="protein sequence ID" value="ODM02241.1"/>
    <property type="molecule type" value="Genomic_DNA"/>
</dbReference>
<name>A0A1E3A1G0_9FIRM</name>
<gene>
    <name evidence="1" type="ORF">BEH84_06384</name>
</gene>
<evidence type="ECO:0000313" key="1">
    <source>
        <dbReference type="EMBL" id="ODM02241.1"/>
    </source>
</evidence>
<organism evidence="1 2">
    <name type="scientific">Eisenbergiella tayi</name>
    <dbReference type="NCBI Taxonomy" id="1432052"/>
    <lineage>
        <taxon>Bacteria</taxon>
        <taxon>Bacillati</taxon>
        <taxon>Bacillota</taxon>
        <taxon>Clostridia</taxon>
        <taxon>Lachnospirales</taxon>
        <taxon>Lachnospiraceae</taxon>
        <taxon>Eisenbergiella</taxon>
    </lineage>
</organism>
<protein>
    <submittedName>
        <fullName evidence="1">Uncharacterized protein</fullName>
    </submittedName>
</protein>
<dbReference type="RefSeq" id="WP_069159560.1">
    <property type="nucleotide sequence ID" value="NZ_DBGDOY010000039.1"/>
</dbReference>
<comment type="caution">
    <text evidence="1">The sequence shown here is derived from an EMBL/GenBank/DDBJ whole genome shotgun (WGS) entry which is preliminary data.</text>
</comment>
<dbReference type="Proteomes" id="UP000095003">
    <property type="component" value="Unassembled WGS sequence"/>
</dbReference>
<dbReference type="AlphaFoldDB" id="A0A1E3A1G0"/>
<proteinExistence type="predicted"/>
<evidence type="ECO:0000313" key="2">
    <source>
        <dbReference type="Proteomes" id="UP000095003"/>
    </source>
</evidence>